<evidence type="ECO:0000313" key="2">
    <source>
        <dbReference type="Proteomes" id="UP000007875"/>
    </source>
</evidence>
<dbReference type="GO" id="GO:0005739">
    <property type="term" value="C:mitochondrion"/>
    <property type="evidence" value="ECO:0007669"/>
    <property type="project" value="TreeGrafter"/>
</dbReference>
<protein>
    <submittedName>
        <fullName evidence="1">Uncharacterized protein</fullName>
    </submittedName>
</protein>
<sequence>MTNNNNKDGVQHDLVQKVTDSYAKSFIFEASDPQMLYAIRDPMQNKVYSCKKPYGVGSKLHIRSRCWDATLCIDGDTSFVFNDGSSITVQILPEDALRTVVLDED</sequence>
<keyword evidence="2" id="KW-1185">Reference proteome</keyword>
<organism evidence="1 2">
    <name type="scientific">Ciona savignyi</name>
    <name type="common">Pacific transparent sea squirt</name>
    <dbReference type="NCBI Taxonomy" id="51511"/>
    <lineage>
        <taxon>Eukaryota</taxon>
        <taxon>Metazoa</taxon>
        <taxon>Chordata</taxon>
        <taxon>Tunicata</taxon>
        <taxon>Ascidiacea</taxon>
        <taxon>Phlebobranchia</taxon>
        <taxon>Cionidae</taxon>
        <taxon>Ciona</taxon>
    </lineage>
</organism>
<dbReference type="eggNOG" id="KOG4180">
    <property type="taxonomic scope" value="Eukaryota"/>
</dbReference>
<dbReference type="PANTHER" id="PTHR13158:SF5">
    <property type="entry name" value="NAD KINASE 2, MITOCHONDRIAL"/>
    <property type="match status" value="1"/>
</dbReference>
<evidence type="ECO:0000313" key="1">
    <source>
        <dbReference type="Ensembl" id="ENSCSAVP00000002100.1"/>
    </source>
</evidence>
<dbReference type="Ensembl" id="ENSCSAVT00000002137.1">
    <property type="protein sequence ID" value="ENSCSAVP00000002100.1"/>
    <property type="gene ID" value="ENSCSAVG00000001237.1"/>
</dbReference>
<dbReference type="AlphaFoldDB" id="H2Y9V2"/>
<dbReference type="GeneTree" id="ENSGT00390000006320"/>
<dbReference type="GO" id="GO:0003951">
    <property type="term" value="F:NAD+ kinase activity"/>
    <property type="evidence" value="ECO:0007669"/>
    <property type="project" value="TreeGrafter"/>
</dbReference>
<dbReference type="Proteomes" id="UP000007875">
    <property type="component" value="Unassembled WGS sequence"/>
</dbReference>
<accession>H2Y9V2</accession>
<dbReference type="PANTHER" id="PTHR13158">
    <property type="match status" value="1"/>
</dbReference>
<proteinExistence type="predicted"/>
<reference evidence="1" key="2">
    <citation type="submission" date="2025-08" db="UniProtKB">
        <authorList>
            <consortium name="Ensembl"/>
        </authorList>
    </citation>
    <scope>IDENTIFICATION</scope>
</reference>
<dbReference type="OMA" id="HIRSRCW"/>
<name>H2Y9V2_CIOSA</name>
<dbReference type="HOGENOM" id="CLU_2235621_0_0_1"/>
<reference evidence="1" key="3">
    <citation type="submission" date="2025-09" db="UniProtKB">
        <authorList>
            <consortium name="Ensembl"/>
        </authorList>
    </citation>
    <scope>IDENTIFICATION</scope>
</reference>
<dbReference type="STRING" id="51511.ENSCSAVP00000002100"/>
<dbReference type="InParanoid" id="H2Y9V2"/>
<dbReference type="GO" id="GO:0019674">
    <property type="term" value="P:NAD+ metabolic process"/>
    <property type="evidence" value="ECO:0007669"/>
    <property type="project" value="TreeGrafter"/>
</dbReference>
<reference evidence="2" key="1">
    <citation type="submission" date="2003-08" db="EMBL/GenBank/DDBJ databases">
        <authorList>
            <person name="Birren B."/>
            <person name="Nusbaum C."/>
            <person name="Abebe A."/>
            <person name="Abouelleil A."/>
            <person name="Adekoya E."/>
            <person name="Ait-zahra M."/>
            <person name="Allen N."/>
            <person name="Allen T."/>
            <person name="An P."/>
            <person name="Anderson M."/>
            <person name="Anderson S."/>
            <person name="Arachchi H."/>
            <person name="Armbruster J."/>
            <person name="Bachantsang P."/>
            <person name="Baldwin J."/>
            <person name="Barry A."/>
            <person name="Bayul T."/>
            <person name="Blitshsteyn B."/>
            <person name="Bloom T."/>
            <person name="Blye J."/>
            <person name="Boguslavskiy L."/>
            <person name="Borowsky M."/>
            <person name="Boukhgalter B."/>
            <person name="Brunache A."/>
            <person name="Butler J."/>
            <person name="Calixte N."/>
            <person name="Calvo S."/>
            <person name="Camarata J."/>
            <person name="Campo K."/>
            <person name="Chang J."/>
            <person name="Cheshatsang Y."/>
            <person name="Citroen M."/>
            <person name="Collymore A."/>
            <person name="Considine T."/>
            <person name="Cook A."/>
            <person name="Cooke P."/>
            <person name="Corum B."/>
            <person name="Cuomo C."/>
            <person name="David R."/>
            <person name="Dawoe T."/>
            <person name="Degray S."/>
            <person name="Dodge S."/>
            <person name="Dooley K."/>
            <person name="Dorje P."/>
            <person name="Dorjee K."/>
            <person name="Dorris L."/>
            <person name="Duffey N."/>
            <person name="Dupes A."/>
            <person name="Elkins T."/>
            <person name="Engels R."/>
            <person name="Erickson J."/>
            <person name="Farina A."/>
            <person name="Faro S."/>
            <person name="Ferreira P."/>
            <person name="Fischer H."/>
            <person name="Fitzgerald M."/>
            <person name="Foley K."/>
            <person name="Gage D."/>
            <person name="Galagan J."/>
            <person name="Gearin G."/>
            <person name="Gnerre S."/>
            <person name="Gnirke A."/>
            <person name="Goyette A."/>
            <person name="Graham J."/>
            <person name="Grandbois E."/>
            <person name="Gyaltsen K."/>
            <person name="Hafez N."/>
            <person name="Hagopian D."/>
            <person name="Hagos B."/>
            <person name="Hall J."/>
            <person name="Hatcher B."/>
            <person name="Heller A."/>
            <person name="Higgins H."/>
            <person name="Honan T."/>
            <person name="Horn A."/>
            <person name="Houde N."/>
            <person name="Hughes L."/>
            <person name="Hulme W."/>
            <person name="Husby E."/>
            <person name="Iliev I."/>
            <person name="Jaffe D."/>
            <person name="Jones C."/>
            <person name="Kamal M."/>
            <person name="Kamat A."/>
            <person name="Kamvysselis M."/>
            <person name="Karlsson E."/>
            <person name="Kells C."/>
            <person name="Kieu A."/>
            <person name="Kisner P."/>
            <person name="Kodira C."/>
            <person name="Kulbokas E."/>
            <person name="Labutti K."/>
            <person name="Lama D."/>
            <person name="Landers T."/>
            <person name="Leger J."/>
            <person name="Levine S."/>
            <person name="Lewis D."/>
            <person name="Lewis T."/>
            <person name="Lindblad-toh K."/>
            <person name="Liu X."/>
            <person name="Lokyitsang T."/>
            <person name="Lokyitsang Y."/>
            <person name="Lucien O."/>
            <person name="Lui A."/>
            <person name="Ma L.J."/>
            <person name="Mabbitt R."/>
            <person name="Macdonald J."/>
            <person name="Maclean C."/>
            <person name="Major J."/>
            <person name="Manning J."/>
            <person name="Marabella R."/>
            <person name="Maru K."/>
            <person name="Matthews C."/>
            <person name="Mauceli E."/>
            <person name="Mccarthy M."/>
            <person name="Mcdonough S."/>
            <person name="Mcghee T."/>
            <person name="Meldrim J."/>
            <person name="Meneus L."/>
            <person name="Mesirov J."/>
            <person name="Mihalev A."/>
            <person name="Mihova T."/>
            <person name="Mikkelsen T."/>
            <person name="Mlenga V."/>
            <person name="Moru K."/>
            <person name="Mozes J."/>
            <person name="Mulrain L."/>
            <person name="Munson G."/>
            <person name="Naylor J."/>
            <person name="Newes C."/>
            <person name="Nguyen C."/>
            <person name="Nguyen N."/>
            <person name="Nguyen T."/>
            <person name="Nicol R."/>
            <person name="Nielsen C."/>
            <person name="Nizzari M."/>
            <person name="Norbu C."/>
            <person name="Norbu N."/>
            <person name="O'donnell P."/>
            <person name="Okoawo O."/>
            <person name="O'leary S."/>
            <person name="Omotosho B."/>
            <person name="O'neill K."/>
            <person name="Osman S."/>
            <person name="Parker S."/>
            <person name="Perrin D."/>
            <person name="Phunkhang P."/>
            <person name="Piqani B."/>
            <person name="Purcell S."/>
            <person name="Rachupka T."/>
            <person name="Ramasamy U."/>
            <person name="Rameau R."/>
            <person name="Ray V."/>
            <person name="Raymond C."/>
            <person name="Retta R."/>
            <person name="Richardson S."/>
            <person name="Rise C."/>
            <person name="Rodriguez J."/>
            <person name="Rogers J."/>
            <person name="Rogov P."/>
            <person name="Rutman M."/>
            <person name="Schupbach R."/>
            <person name="Seaman C."/>
            <person name="Settipalli S."/>
            <person name="Sharpe T."/>
            <person name="Sheridan J."/>
            <person name="Sherpa N."/>
            <person name="Shi J."/>
            <person name="Smirnov S."/>
            <person name="Smith C."/>
            <person name="Sougnez C."/>
            <person name="Spencer B."/>
            <person name="Stalker J."/>
            <person name="Stange-thomann N."/>
            <person name="Stavropoulos S."/>
            <person name="Stetson K."/>
            <person name="Stone C."/>
            <person name="Stone S."/>
            <person name="Stubbs M."/>
            <person name="Talamas J."/>
            <person name="Tchuinga P."/>
            <person name="Tenzing P."/>
            <person name="Tesfaye S."/>
            <person name="Theodore J."/>
            <person name="Thoulutsang Y."/>
            <person name="Topham K."/>
            <person name="Towey S."/>
            <person name="Tsamla T."/>
            <person name="Tsomo N."/>
            <person name="Vallee D."/>
            <person name="Vassiliev H."/>
            <person name="Venkataraman V."/>
            <person name="Vinson J."/>
            <person name="Vo A."/>
            <person name="Wade C."/>
            <person name="Wang S."/>
            <person name="Wangchuk T."/>
            <person name="Wangdi T."/>
            <person name="Whittaker C."/>
            <person name="Wilkinson J."/>
            <person name="Wu Y."/>
            <person name="Wyman D."/>
            <person name="Yadav S."/>
            <person name="Yang S."/>
            <person name="Yang X."/>
            <person name="Yeager S."/>
            <person name="Yee E."/>
            <person name="Young G."/>
            <person name="Zainoun J."/>
            <person name="Zembeck L."/>
            <person name="Zimmer A."/>
            <person name="Zody M."/>
            <person name="Lander E."/>
        </authorList>
    </citation>
    <scope>NUCLEOTIDE SEQUENCE [LARGE SCALE GENOMIC DNA]</scope>
</reference>